<feature type="signal peptide" evidence="3">
    <location>
        <begin position="1"/>
        <end position="22"/>
    </location>
</feature>
<evidence type="ECO:0000313" key="4">
    <source>
        <dbReference type="EMBL" id="MDR7157146.1"/>
    </source>
</evidence>
<sequence length="1081" mass="115670">MHRPSLLAILLIAGAPSMPASADPSLEDQFRNPPQTARPQVWWHWMNGNIDAEEAVVDIDWMADQGIGGIHIFEGGLGAPKQIGVLKPWMSPEWQEAMRNSVRRAHSRGMDFSIATSPGWSSTGAPFVQPGDAMKKLVWSETVVRRDGAKAAIRLPRPPAVEGVYQDVAIGEDAGAGYYRDVAVIAFPGHRTILKPDAISSSSAIATAQLIDGRFATPQRLLPDGNGAGWIIWRFDRPQVVRSIRIGMAAVGGFGAPPPPVAKLEISDDGVTYSHVATLAASKSPVRTASFLAVSGRFFRIVIATDAQGGGATLSYAPGAIPLSFPPQTPGYPLSELQLSPDGLVQNAEEKAGFAAAPNYYALATRTDGPTIDPTSIIELTQNMGPDGTLDWIPPKNGLWTVLRFGMSLTGHRNGPAPEEATGLEVDKLSADRVGAYIDRYLADQRAGLKGTIGLNGLLSDSIEAGAQNWTDDMPSQFYSRVGYPLERWYPALAGYIVGKPAQSDAFLYDFRQTISDLLTEAHYGTLAAHAKAAGLTYYAEAMEDNRPQLGNDLAIRGKADIPAGAMWWFDPSTGPKPTFVADVKGAASVAHILGKPYTAVEALTVFGRPWGLSPAEMRPAADLAFLMGGNRLMLHSSVHQATGSNVRSGPFPGMTMAPLLGHYFNRNEAWGGMARGWIDYLARTQFLLQQGLPQAGFAWFVGEEAPVTGLFGGKEPEGVPLGLDYDFVDATLLASGLAVQDDKLINRSGNSYQFLFLGGSSARLTLKTLKRLLALAKQGVAIAGVRPVNSPSLADDPTAVANAISSLWSLPTVVEARTPEAAARLLQVAPDWRFTGQGLSVLHRVLPDGDIYFLVNRGSTPVEGDFLFPAKGGATWWDAVDGSQVDAGAKAGAVRVALAPYQSRFLVARNLGEAKAVAQIDPVSVATADEHWDVSLATPGLATDERRAFSLGWLNDHVDPRLRTFSGKATYTGTIRLGKPSCAKPVFSLDIGAMADVARVKMNGIETGIIWTQPHRLNVTSQIKAGRNVLEIEVANLWVNRLVGDAALNPLSAGAKMYRSNGPLRRAGLKGPVRLFMGCE</sequence>
<name>A0ABU1X6D5_SPHXE</name>
<evidence type="ECO:0000313" key="5">
    <source>
        <dbReference type="Proteomes" id="UP001267638"/>
    </source>
</evidence>
<keyword evidence="2" id="KW-0378">Hydrolase</keyword>
<dbReference type="PANTHER" id="PTHR43817">
    <property type="entry name" value="GLYCOSYL HYDROLASE"/>
    <property type="match status" value="1"/>
</dbReference>
<evidence type="ECO:0000256" key="1">
    <source>
        <dbReference type="ARBA" id="ARBA00022729"/>
    </source>
</evidence>
<proteinExistence type="predicted"/>
<feature type="chain" id="PRO_5045960578" description="Glycoside hydrolase" evidence="3">
    <location>
        <begin position="23"/>
        <end position="1081"/>
    </location>
</feature>
<dbReference type="SUPFAM" id="SSF49785">
    <property type="entry name" value="Galactose-binding domain-like"/>
    <property type="match status" value="1"/>
</dbReference>
<dbReference type="RefSeq" id="WP_310227670.1">
    <property type="nucleotide sequence ID" value="NZ_JAVDWV010000030.1"/>
</dbReference>
<keyword evidence="5" id="KW-1185">Reference proteome</keyword>
<dbReference type="EMBL" id="JAVDWV010000030">
    <property type="protein sequence ID" value="MDR7157146.1"/>
    <property type="molecule type" value="Genomic_DNA"/>
</dbReference>
<evidence type="ECO:0000256" key="2">
    <source>
        <dbReference type="ARBA" id="ARBA00022801"/>
    </source>
</evidence>
<dbReference type="Proteomes" id="UP001267638">
    <property type="component" value="Unassembled WGS sequence"/>
</dbReference>
<accession>A0ABU1X6D5</accession>
<dbReference type="NCBIfam" id="NF045579">
    <property type="entry name" value="rhamnoside_JR"/>
    <property type="match status" value="1"/>
</dbReference>
<dbReference type="Pfam" id="PF17132">
    <property type="entry name" value="Glyco_hydro_106"/>
    <property type="match status" value="1"/>
</dbReference>
<dbReference type="PANTHER" id="PTHR43817:SF1">
    <property type="entry name" value="HYDROLASE, FAMILY 43, PUTATIVE (AFU_ORTHOLOGUE AFUA_3G01660)-RELATED"/>
    <property type="match status" value="1"/>
</dbReference>
<dbReference type="InterPro" id="IPR008979">
    <property type="entry name" value="Galactose-bd-like_sf"/>
</dbReference>
<reference evidence="4 5" key="1">
    <citation type="submission" date="2023-07" db="EMBL/GenBank/DDBJ databases">
        <title>Sorghum-associated microbial communities from plants grown in Nebraska, USA.</title>
        <authorList>
            <person name="Schachtman D."/>
        </authorList>
    </citation>
    <scope>NUCLEOTIDE SEQUENCE [LARGE SCALE GENOMIC DNA]</scope>
    <source>
        <strain evidence="4 5">4256</strain>
    </source>
</reference>
<gene>
    <name evidence="4" type="ORF">J2W40_003994</name>
</gene>
<protein>
    <recommendedName>
        <fullName evidence="6">Glycoside hydrolase</fullName>
    </recommendedName>
</protein>
<keyword evidence="1 3" id="KW-0732">Signal</keyword>
<dbReference type="Gene3D" id="2.60.120.260">
    <property type="entry name" value="Galactose-binding domain-like"/>
    <property type="match status" value="2"/>
</dbReference>
<comment type="caution">
    <text evidence="4">The sequence shown here is derived from an EMBL/GenBank/DDBJ whole genome shotgun (WGS) entry which is preliminary data.</text>
</comment>
<organism evidence="4 5">
    <name type="scientific">Sphingobium xenophagum</name>
    <dbReference type="NCBI Taxonomy" id="121428"/>
    <lineage>
        <taxon>Bacteria</taxon>
        <taxon>Pseudomonadati</taxon>
        <taxon>Pseudomonadota</taxon>
        <taxon>Alphaproteobacteria</taxon>
        <taxon>Sphingomonadales</taxon>
        <taxon>Sphingomonadaceae</taxon>
        <taxon>Sphingobium</taxon>
    </lineage>
</organism>
<evidence type="ECO:0008006" key="6">
    <source>
        <dbReference type="Google" id="ProtNLM"/>
    </source>
</evidence>
<evidence type="ECO:0000256" key="3">
    <source>
        <dbReference type="SAM" id="SignalP"/>
    </source>
</evidence>